<organism evidence="2 3">
    <name type="scientific">Pseudonocardia yunnanensis</name>
    <dbReference type="NCBI Taxonomy" id="58107"/>
    <lineage>
        <taxon>Bacteria</taxon>
        <taxon>Bacillati</taxon>
        <taxon>Actinomycetota</taxon>
        <taxon>Actinomycetes</taxon>
        <taxon>Pseudonocardiales</taxon>
        <taxon>Pseudonocardiaceae</taxon>
        <taxon>Pseudonocardia</taxon>
    </lineage>
</organism>
<proteinExistence type="predicted"/>
<dbReference type="Proteomes" id="UP001597114">
    <property type="component" value="Unassembled WGS sequence"/>
</dbReference>
<dbReference type="InterPro" id="IPR002734">
    <property type="entry name" value="RibDG_C"/>
</dbReference>
<protein>
    <submittedName>
        <fullName evidence="2">Dihydrofolate reductase family protein</fullName>
    </submittedName>
</protein>
<evidence type="ECO:0000259" key="1">
    <source>
        <dbReference type="Pfam" id="PF01872"/>
    </source>
</evidence>
<dbReference type="Gene3D" id="3.40.430.10">
    <property type="entry name" value="Dihydrofolate Reductase, subunit A"/>
    <property type="match status" value="1"/>
</dbReference>
<reference evidence="3" key="1">
    <citation type="journal article" date="2019" name="Int. J. Syst. Evol. Microbiol.">
        <title>The Global Catalogue of Microorganisms (GCM) 10K type strain sequencing project: providing services to taxonomists for standard genome sequencing and annotation.</title>
        <authorList>
            <consortium name="The Broad Institute Genomics Platform"/>
            <consortium name="The Broad Institute Genome Sequencing Center for Infectious Disease"/>
            <person name="Wu L."/>
            <person name="Ma J."/>
        </authorList>
    </citation>
    <scope>NUCLEOTIDE SEQUENCE [LARGE SCALE GENOMIC DNA]</scope>
    <source>
        <strain evidence="3">CCM 7043</strain>
    </source>
</reference>
<sequence length="55" mass="5992">MGGQCIEAGLLDEVLVFSAPVLLGDGSHLFDRPDGTQVRLKPLAGESAHWYRIVR</sequence>
<dbReference type="Pfam" id="PF01872">
    <property type="entry name" value="RibD_C"/>
    <property type="match status" value="1"/>
</dbReference>
<evidence type="ECO:0000313" key="3">
    <source>
        <dbReference type="Proteomes" id="UP001597114"/>
    </source>
</evidence>
<dbReference type="SUPFAM" id="SSF53597">
    <property type="entry name" value="Dihydrofolate reductase-like"/>
    <property type="match status" value="1"/>
</dbReference>
<evidence type="ECO:0000313" key="2">
    <source>
        <dbReference type="EMBL" id="MFD1523282.1"/>
    </source>
</evidence>
<name>A0ABW4F778_9PSEU</name>
<comment type="caution">
    <text evidence="2">The sequence shown here is derived from an EMBL/GenBank/DDBJ whole genome shotgun (WGS) entry which is preliminary data.</text>
</comment>
<keyword evidence="3" id="KW-1185">Reference proteome</keyword>
<gene>
    <name evidence="2" type="ORF">ACFSJD_37755</name>
</gene>
<dbReference type="InterPro" id="IPR024072">
    <property type="entry name" value="DHFR-like_dom_sf"/>
</dbReference>
<accession>A0ABW4F778</accession>
<dbReference type="EMBL" id="JBHUCO010000060">
    <property type="protein sequence ID" value="MFD1523282.1"/>
    <property type="molecule type" value="Genomic_DNA"/>
</dbReference>
<feature type="domain" description="Bacterial bifunctional deaminase-reductase C-terminal" evidence="1">
    <location>
        <begin position="3"/>
        <end position="41"/>
    </location>
</feature>
<dbReference type="RefSeq" id="WP_344726501.1">
    <property type="nucleotide sequence ID" value="NZ_BAAAUS010000038.1"/>
</dbReference>